<evidence type="ECO:0000313" key="1">
    <source>
        <dbReference type="EMBL" id="WAJ29889.1"/>
    </source>
</evidence>
<dbReference type="Proteomes" id="UP001163223">
    <property type="component" value="Chromosome"/>
</dbReference>
<sequence length="170" mass="17483">MTRRTNLASAALLGLVAALPAPARAQDAADTPRITGELTNETFGRFADFVEANADGNVFGLDVTVAAKEDDGLGRAGLAAYDDGSGLLVIYEAGSPDNTGTVQVSAREGVEHEGDRFVLDGLFTTEYAGMHQGITAIVLKPVPAGAAPPAMRDVAVGELPEATTDGPEEN</sequence>
<keyword evidence="2" id="KW-1185">Reference proteome</keyword>
<dbReference type="EMBL" id="CP113520">
    <property type="protein sequence ID" value="WAJ29889.1"/>
    <property type="molecule type" value="Genomic_DNA"/>
</dbReference>
<gene>
    <name evidence="1" type="ORF">OXU80_06630</name>
</gene>
<name>A0ACD4NSY9_9HYPH</name>
<organism evidence="1 2">
    <name type="scientific">Antarcticirhabdus aurantiaca</name>
    <dbReference type="NCBI Taxonomy" id="2606717"/>
    <lineage>
        <taxon>Bacteria</taxon>
        <taxon>Pseudomonadati</taxon>
        <taxon>Pseudomonadota</taxon>
        <taxon>Alphaproteobacteria</taxon>
        <taxon>Hyphomicrobiales</taxon>
        <taxon>Aurantimonadaceae</taxon>
        <taxon>Antarcticirhabdus</taxon>
    </lineage>
</organism>
<proteinExistence type="predicted"/>
<evidence type="ECO:0000313" key="2">
    <source>
        <dbReference type="Proteomes" id="UP001163223"/>
    </source>
</evidence>
<accession>A0ACD4NSY9</accession>
<reference evidence="1" key="1">
    <citation type="submission" date="2022-11" db="EMBL/GenBank/DDBJ databases">
        <title>beta-Carotene-producing bacterium, Jeongeuplla avenae sp. nov., alleviates the salt stress of Arabidopsis seedlings.</title>
        <authorList>
            <person name="Jiang L."/>
            <person name="Lee J."/>
        </authorList>
    </citation>
    <scope>NUCLEOTIDE SEQUENCE</scope>
    <source>
        <strain evidence="1">DY_R2A_6</strain>
    </source>
</reference>
<protein>
    <submittedName>
        <fullName evidence="1">Uncharacterized protein</fullName>
    </submittedName>
</protein>